<dbReference type="Proteomes" id="UP000095544">
    <property type="component" value="Unassembled WGS sequence"/>
</dbReference>
<reference evidence="1 2" key="1">
    <citation type="submission" date="2015-09" db="EMBL/GenBank/DDBJ databases">
        <authorList>
            <consortium name="Pathogen Informatics"/>
        </authorList>
    </citation>
    <scope>NUCLEOTIDE SEQUENCE [LARGE SCALE GENOMIC DNA]</scope>
    <source>
        <strain evidence="1 2">2789STDY5834876</strain>
    </source>
</reference>
<gene>
    <name evidence="1" type="ORF">ERS852491_03964</name>
</gene>
<protein>
    <recommendedName>
        <fullName evidence="3">Phage protein, HK97 gp10 family</fullName>
    </recommendedName>
</protein>
<sequence>MAKKFTTGLSGSGFRKIARQIHQYRNDLTDKCYDFAEKMAEEGVSLAKLKISGYDAIETGELLNSLNMEPGDVATNGASFVIYTGCEWAPYVEFGTGIVGSENPHPDTGLANWKYDTNSHGESGWFYYKDGEWHWTKGMPSRPFMYETGQELRSKIVEIAKEVFGSD</sequence>
<dbReference type="RefSeq" id="WP_055154756.1">
    <property type="nucleotide sequence ID" value="NZ_CYZU01000048.1"/>
</dbReference>
<evidence type="ECO:0000313" key="2">
    <source>
        <dbReference type="Proteomes" id="UP000095544"/>
    </source>
</evidence>
<dbReference type="OrthoDB" id="4457835at2"/>
<dbReference type="AlphaFoldDB" id="A0A174JIT0"/>
<proteinExistence type="predicted"/>
<accession>A0A174JIT0</accession>
<evidence type="ECO:0000313" key="1">
    <source>
        <dbReference type="EMBL" id="CUO99644.1"/>
    </source>
</evidence>
<organism evidence="1 2">
    <name type="scientific">Faecalicatena contorta</name>
    <dbReference type="NCBI Taxonomy" id="39482"/>
    <lineage>
        <taxon>Bacteria</taxon>
        <taxon>Bacillati</taxon>
        <taxon>Bacillota</taxon>
        <taxon>Clostridia</taxon>
        <taxon>Lachnospirales</taxon>
        <taxon>Lachnospiraceae</taxon>
        <taxon>Faecalicatena</taxon>
    </lineage>
</organism>
<name>A0A174JIT0_9FIRM</name>
<dbReference type="STRING" id="39482.ERS852491_03964"/>
<evidence type="ECO:0008006" key="3">
    <source>
        <dbReference type="Google" id="ProtNLM"/>
    </source>
</evidence>
<dbReference type="EMBL" id="CYZU01000048">
    <property type="protein sequence ID" value="CUO99644.1"/>
    <property type="molecule type" value="Genomic_DNA"/>
</dbReference>